<evidence type="ECO:0000256" key="1">
    <source>
        <dbReference type="ARBA" id="ARBA00022490"/>
    </source>
</evidence>
<dbReference type="OrthoDB" id="9805006at2"/>
<dbReference type="GO" id="GO:0006412">
    <property type="term" value="P:translation"/>
    <property type="evidence" value="ECO:0007669"/>
    <property type="project" value="TreeGrafter"/>
</dbReference>
<dbReference type="HAMAP" id="MF_01077">
    <property type="entry name" value="RimP"/>
    <property type="match status" value="1"/>
</dbReference>
<evidence type="ECO:0000313" key="6">
    <source>
        <dbReference type="Proteomes" id="UP000325957"/>
    </source>
</evidence>
<dbReference type="Proteomes" id="UP000325957">
    <property type="component" value="Unassembled WGS sequence"/>
</dbReference>
<sequence>MVVLSHDLCFAAGAGAELRGRHSGAPADWGRLPGRRETLGWGRLDRNPPITRSLTVTTPASTDPAAPLREILTPVVEGQGLYLEEISVRGAGASRIVQVLVDLPDDTTEGVDLEDIARVSRAVSEALDEYDAVDGPGYELEVSSPGAARELKQLRHWKRSVGRQVTVTPMDTVREAKFTARLLSVDTSAGEDHAVVTLQRSEQVKKGMPVKQLPPETWTLTEIRRAKVQVQD</sequence>
<dbReference type="InterPro" id="IPR035956">
    <property type="entry name" value="RimP_N_sf"/>
</dbReference>
<dbReference type="InterPro" id="IPR028989">
    <property type="entry name" value="RimP_N"/>
</dbReference>
<dbReference type="PANTHER" id="PTHR33867:SF1">
    <property type="entry name" value="RIBOSOME MATURATION FACTOR RIMP"/>
    <property type="match status" value="1"/>
</dbReference>
<keyword evidence="1 3" id="KW-0963">Cytoplasm</keyword>
<dbReference type="PANTHER" id="PTHR33867">
    <property type="entry name" value="RIBOSOME MATURATION FACTOR RIMP"/>
    <property type="match status" value="1"/>
</dbReference>
<feature type="domain" description="Ribosome maturation factor RimP N-terminal" evidence="4">
    <location>
        <begin position="71"/>
        <end position="147"/>
    </location>
</feature>
<evidence type="ECO:0000256" key="2">
    <source>
        <dbReference type="ARBA" id="ARBA00022517"/>
    </source>
</evidence>
<dbReference type="InterPro" id="IPR003728">
    <property type="entry name" value="Ribosome_maturation_RimP"/>
</dbReference>
<keyword evidence="2 3" id="KW-0690">Ribosome biogenesis</keyword>
<keyword evidence="6" id="KW-1185">Reference proteome</keyword>
<evidence type="ECO:0000256" key="3">
    <source>
        <dbReference type="HAMAP-Rule" id="MF_01077"/>
    </source>
</evidence>
<dbReference type="Gene3D" id="3.30.300.70">
    <property type="entry name" value="RimP-like superfamily, N-terminal"/>
    <property type="match status" value="1"/>
</dbReference>
<reference evidence="5 6" key="1">
    <citation type="submission" date="2019-05" db="EMBL/GenBank/DDBJ databases">
        <title>Kocuria coralli sp. nov., a novel actinobacterium isolated from coral reef seawater.</title>
        <authorList>
            <person name="Li J."/>
        </authorList>
    </citation>
    <scope>NUCLEOTIDE SEQUENCE [LARGE SCALE GENOMIC DNA]</scope>
    <source>
        <strain evidence="5 6">SCSIO 13007</strain>
    </source>
</reference>
<evidence type="ECO:0000313" key="5">
    <source>
        <dbReference type="EMBL" id="KAA9393587.1"/>
    </source>
</evidence>
<dbReference type="Pfam" id="PF02576">
    <property type="entry name" value="RimP_N"/>
    <property type="match status" value="1"/>
</dbReference>
<proteinExistence type="inferred from homology"/>
<accession>A0A5J5KV47</accession>
<organism evidence="5 6">
    <name type="scientific">Kocuria coralli</name>
    <dbReference type="NCBI Taxonomy" id="1461025"/>
    <lineage>
        <taxon>Bacteria</taxon>
        <taxon>Bacillati</taxon>
        <taxon>Actinomycetota</taxon>
        <taxon>Actinomycetes</taxon>
        <taxon>Micrococcales</taxon>
        <taxon>Micrococcaceae</taxon>
        <taxon>Kocuria</taxon>
    </lineage>
</organism>
<dbReference type="SUPFAM" id="SSF75420">
    <property type="entry name" value="YhbC-like, N-terminal domain"/>
    <property type="match status" value="1"/>
</dbReference>
<name>A0A5J5KV47_9MICC</name>
<evidence type="ECO:0000259" key="4">
    <source>
        <dbReference type="Pfam" id="PF02576"/>
    </source>
</evidence>
<comment type="subcellular location">
    <subcellularLocation>
        <location evidence="3">Cytoplasm</location>
    </subcellularLocation>
</comment>
<protein>
    <recommendedName>
        <fullName evidence="3">Ribosome maturation factor RimP</fullName>
    </recommendedName>
</protein>
<dbReference type="GO" id="GO:0005829">
    <property type="term" value="C:cytosol"/>
    <property type="evidence" value="ECO:0007669"/>
    <property type="project" value="TreeGrafter"/>
</dbReference>
<dbReference type="AlphaFoldDB" id="A0A5J5KV47"/>
<dbReference type="EMBL" id="SZWF01000016">
    <property type="protein sequence ID" value="KAA9393587.1"/>
    <property type="molecule type" value="Genomic_DNA"/>
</dbReference>
<comment type="caution">
    <text evidence="5">The sequence shown here is derived from an EMBL/GenBank/DDBJ whole genome shotgun (WGS) entry which is preliminary data.</text>
</comment>
<dbReference type="GO" id="GO:0000028">
    <property type="term" value="P:ribosomal small subunit assembly"/>
    <property type="evidence" value="ECO:0007669"/>
    <property type="project" value="TreeGrafter"/>
</dbReference>
<comment type="function">
    <text evidence="3">Required for maturation of 30S ribosomal subunits.</text>
</comment>
<gene>
    <name evidence="3" type="primary">rimP</name>
    <name evidence="5" type="ORF">FCK90_11380</name>
</gene>
<comment type="similarity">
    <text evidence="3">Belongs to the RimP family.</text>
</comment>